<dbReference type="InterPro" id="IPR028082">
    <property type="entry name" value="Peripla_BP_I"/>
</dbReference>
<dbReference type="Pfam" id="PF13458">
    <property type="entry name" value="Peripla_BP_6"/>
    <property type="match status" value="1"/>
</dbReference>
<reference evidence="4" key="1">
    <citation type="submission" date="2020-12" db="EMBL/GenBank/DDBJ databases">
        <title>Prauserella sp. ASG 168, a novel actinomycete isolated from cave rock.</title>
        <authorList>
            <person name="Suriyachadkun C."/>
        </authorList>
    </citation>
    <scope>NUCLEOTIDE SEQUENCE</scope>
    <source>
        <strain evidence="4">ASG 168</strain>
    </source>
</reference>
<organism evidence="4 5">
    <name type="scientific">Prauserella cavernicola</name>
    <dbReference type="NCBI Taxonomy" id="2800127"/>
    <lineage>
        <taxon>Bacteria</taxon>
        <taxon>Bacillati</taxon>
        <taxon>Actinomycetota</taxon>
        <taxon>Actinomycetes</taxon>
        <taxon>Pseudonocardiales</taxon>
        <taxon>Pseudonocardiaceae</taxon>
        <taxon>Prauserella</taxon>
    </lineage>
</organism>
<comment type="caution">
    <text evidence="4">The sequence shown here is derived from an EMBL/GenBank/DDBJ whole genome shotgun (WGS) entry which is preliminary data.</text>
</comment>
<dbReference type="PANTHER" id="PTHR30483:SF37">
    <property type="entry name" value="ABC TRANSPORTER SUBSTRATE-BINDING PROTEIN"/>
    <property type="match status" value="1"/>
</dbReference>
<name>A0A934QNU8_9PSEU</name>
<keyword evidence="2" id="KW-0732">Signal</keyword>
<dbReference type="EMBL" id="JAENJH010000001">
    <property type="protein sequence ID" value="MBK1782783.1"/>
    <property type="molecule type" value="Genomic_DNA"/>
</dbReference>
<evidence type="ECO:0000313" key="4">
    <source>
        <dbReference type="EMBL" id="MBK1782783.1"/>
    </source>
</evidence>
<evidence type="ECO:0000313" key="5">
    <source>
        <dbReference type="Proteomes" id="UP000635245"/>
    </source>
</evidence>
<dbReference type="InterPro" id="IPR028081">
    <property type="entry name" value="Leu-bd"/>
</dbReference>
<evidence type="ECO:0000256" key="1">
    <source>
        <dbReference type="ARBA" id="ARBA00010062"/>
    </source>
</evidence>
<accession>A0A934QNU8</accession>
<dbReference type="PANTHER" id="PTHR30483">
    <property type="entry name" value="LEUCINE-SPECIFIC-BINDING PROTEIN"/>
    <property type="match status" value="1"/>
</dbReference>
<sequence>MLRAALVTPLSGPLAGYGRAGALALHLWSQWRGDTELTVVDSHPGAADAVARAETMSPDVLFGPYGSGPARAVTAATSRLVFNHGGARLRAGHRVVPVLAPAETYFAGAVRLACHAGGAVRAVAIAHSPTGFGRAVARGAETEARRLGLSAATTVLPQHPPDADVLLVAGGFSDELAAARQLLPGPWSLAGFVGAGVEEVLAELGPDREGLIGPAQWLPEAAPSPTDGPTAAGFVTAYRRATGDEPPYPAAQAFAAGVIADRCVRDAGTTDDDAVLAAARSLDCTTMFAPFRLDPRTGEQAGHRVLTVQCQDGERRVVWPPDRAQAPLRFPATDG</sequence>
<comment type="similarity">
    <text evidence="1">Belongs to the leucine-binding protein family.</text>
</comment>
<protein>
    <submittedName>
        <fullName evidence="4">ABC transporter substrate-binding protein</fullName>
    </submittedName>
</protein>
<dbReference type="AlphaFoldDB" id="A0A934QNU8"/>
<keyword evidence="5" id="KW-1185">Reference proteome</keyword>
<dbReference type="Proteomes" id="UP000635245">
    <property type="component" value="Unassembled WGS sequence"/>
</dbReference>
<dbReference type="RefSeq" id="WP_200313606.1">
    <property type="nucleotide sequence ID" value="NZ_JAENJH010000001.1"/>
</dbReference>
<dbReference type="InterPro" id="IPR051010">
    <property type="entry name" value="BCAA_transport"/>
</dbReference>
<dbReference type="Gene3D" id="3.40.50.2300">
    <property type="match status" value="2"/>
</dbReference>
<evidence type="ECO:0000256" key="2">
    <source>
        <dbReference type="ARBA" id="ARBA00022729"/>
    </source>
</evidence>
<feature type="domain" description="Leucine-binding protein" evidence="3">
    <location>
        <begin position="163"/>
        <end position="313"/>
    </location>
</feature>
<evidence type="ECO:0000259" key="3">
    <source>
        <dbReference type="Pfam" id="PF13458"/>
    </source>
</evidence>
<dbReference type="SUPFAM" id="SSF53822">
    <property type="entry name" value="Periplasmic binding protein-like I"/>
    <property type="match status" value="1"/>
</dbReference>
<gene>
    <name evidence="4" type="ORF">JHE00_00495</name>
</gene>
<proteinExistence type="inferred from homology"/>